<dbReference type="Pfam" id="PF18557">
    <property type="entry name" value="NepR"/>
    <property type="match status" value="1"/>
</dbReference>
<feature type="domain" description="Anti-sigma factor NepR" evidence="1">
    <location>
        <begin position="12"/>
        <end position="45"/>
    </location>
</feature>
<evidence type="ECO:0000313" key="3">
    <source>
        <dbReference type="Proteomes" id="UP000436522"/>
    </source>
</evidence>
<dbReference type="EMBL" id="BLIV01000002">
    <property type="protein sequence ID" value="GFE49494.1"/>
    <property type="molecule type" value="Genomic_DNA"/>
</dbReference>
<protein>
    <recommendedName>
        <fullName evidence="1">Anti-sigma factor NepR domain-containing protein</fullName>
    </recommendedName>
</protein>
<organism evidence="2 3">
    <name type="scientific">Roseobacter cerasinus</name>
    <dbReference type="NCBI Taxonomy" id="2602289"/>
    <lineage>
        <taxon>Bacteria</taxon>
        <taxon>Pseudomonadati</taxon>
        <taxon>Pseudomonadota</taxon>
        <taxon>Alphaproteobacteria</taxon>
        <taxon>Rhodobacterales</taxon>
        <taxon>Roseobacteraceae</taxon>
        <taxon>Roseobacter</taxon>
    </lineage>
</organism>
<evidence type="ECO:0000313" key="2">
    <source>
        <dbReference type="EMBL" id="GFE49494.1"/>
    </source>
</evidence>
<dbReference type="AlphaFoldDB" id="A0A640VPE3"/>
<dbReference type="Proteomes" id="UP000436522">
    <property type="component" value="Unassembled WGS sequence"/>
</dbReference>
<proteinExistence type="predicted"/>
<reference evidence="2 3" key="1">
    <citation type="submission" date="2019-12" db="EMBL/GenBank/DDBJ databases">
        <title>Roseobacter cerasinus sp. nov., isolated from seawater around aquaculture.</title>
        <authorList>
            <person name="Muramatsu S."/>
            <person name="Takabe Y."/>
            <person name="Mori K."/>
            <person name="Takaichi S."/>
            <person name="Hanada S."/>
        </authorList>
    </citation>
    <scope>NUCLEOTIDE SEQUENCE [LARGE SCALE GENOMIC DNA]</scope>
    <source>
        <strain evidence="2 3">AI77</strain>
    </source>
</reference>
<evidence type="ECO:0000259" key="1">
    <source>
        <dbReference type="Pfam" id="PF18557"/>
    </source>
</evidence>
<gene>
    <name evidence="2" type="ORF">So717_12470</name>
</gene>
<dbReference type="InterPro" id="IPR041649">
    <property type="entry name" value="NepR"/>
</dbReference>
<dbReference type="OrthoDB" id="7875342at2"/>
<comment type="caution">
    <text evidence="2">The sequence shown here is derived from an EMBL/GenBank/DDBJ whole genome shotgun (WGS) entry which is preliminary data.</text>
</comment>
<keyword evidence="3" id="KW-1185">Reference proteome</keyword>
<name>A0A640VPE3_9RHOB</name>
<sequence>MTQADTNGKRESVIDENLKRVFEETLDEGVPDRFKDLLDALKQQDQGKGATK</sequence>
<accession>A0A640VPE3</accession>